<dbReference type="STRING" id="523844.MSTHT_2042"/>
<feature type="transmembrane region" description="Helical" evidence="8">
    <location>
        <begin position="158"/>
        <end position="177"/>
    </location>
</feature>
<dbReference type="CDD" id="cd06160">
    <property type="entry name" value="S2P-M50_like_2"/>
    <property type="match status" value="1"/>
</dbReference>
<evidence type="ECO:0000259" key="9">
    <source>
        <dbReference type="Pfam" id="PF02163"/>
    </source>
</evidence>
<proteinExistence type="predicted"/>
<evidence type="ECO:0000313" key="10">
    <source>
        <dbReference type="EMBL" id="AKB13800.1"/>
    </source>
</evidence>
<dbReference type="GO" id="GO:0008237">
    <property type="term" value="F:metallopeptidase activity"/>
    <property type="evidence" value="ECO:0007669"/>
    <property type="project" value="UniProtKB-KW"/>
</dbReference>
<dbReference type="EC" id="3.4.24.-" evidence="10"/>
<feature type="transmembrane region" description="Helical" evidence="8">
    <location>
        <begin position="93"/>
        <end position="115"/>
    </location>
</feature>
<gene>
    <name evidence="10" type="ORF">MSTHT_2042</name>
</gene>
<evidence type="ECO:0000256" key="8">
    <source>
        <dbReference type="SAM" id="Phobius"/>
    </source>
</evidence>
<evidence type="ECO:0000256" key="4">
    <source>
        <dbReference type="ARBA" id="ARBA00022801"/>
    </source>
</evidence>
<dbReference type="PANTHER" id="PTHR31412">
    <property type="entry name" value="ZINC METALLOPROTEASE EGY1"/>
    <property type="match status" value="1"/>
</dbReference>
<evidence type="ECO:0000256" key="3">
    <source>
        <dbReference type="ARBA" id="ARBA00022692"/>
    </source>
</evidence>
<dbReference type="RefSeq" id="WP_048167790.1">
    <property type="nucleotide sequence ID" value="NZ_CP009501.1"/>
</dbReference>
<dbReference type="Proteomes" id="UP000066529">
    <property type="component" value="Chromosome"/>
</dbReference>
<feature type="transmembrane region" description="Helical" evidence="8">
    <location>
        <begin position="226"/>
        <end position="247"/>
    </location>
</feature>
<dbReference type="Pfam" id="PF02163">
    <property type="entry name" value="Peptidase_M50"/>
    <property type="match status" value="1"/>
</dbReference>
<feature type="transmembrane region" description="Helical" evidence="8">
    <location>
        <begin position="316"/>
        <end position="335"/>
    </location>
</feature>
<dbReference type="GO" id="GO:0016020">
    <property type="term" value="C:membrane"/>
    <property type="evidence" value="ECO:0007669"/>
    <property type="project" value="UniProtKB-SubCell"/>
</dbReference>
<dbReference type="AlphaFoldDB" id="A0A0E3KQ41"/>
<keyword evidence="5" id="KW-0809">Transit peptide</keyword>
<dbReference type="EMBL" id="CP009501">
    <property type="protein sequence ID" value="AKB13800.1"/>
    <property type="molecule type" value="Genomic_DNA"/>
</dbReference>
<feature type="domain" description="Peptidase M50" evidence="9">
    <location>
        <begin position="132"/>
        <end position="291"/>
    </location>
</feature>
<evidence type="ECO:0000256" key="6">
    <source>
        <dbReference type="ARBA" id="ARBA00022989"/>
    </source>
</evidence>
<evidence type="ECO:0000256" key="7">
    <source>
        <dbReference type="ARBA" id="ARBA00023136"/>
    </source>
</evidence>
<dbReference type="InterPro" id="IPR008915">
    <property type="entry name" value="Peptidase_M50"/>
</dbReference>
<dbReference type="OrthoDB" id="19110at2157"/>
<evidence type="ECO:0000256" key="5">
    <source>
        <dbReference type="ARBA" id="ARBA00022946"/>
    </source>
</evidence>
<comment type="subcellular location">
    <subcellularLocation>
        <location evidence="1">Membrane</location>
        <topology evidence="1">Multi-pass membrane protein</topology>
    </subcellularLocation>
</comment>
<name>A0A0E3KQ41_METTT</name>
<reference evidence="10 11" key="1">
    <citation type="submission" date="2014-07" db="EMBL/GenBank/DDBJ databases">
        <title>Methanogenic archaea and the global carbon cycle.</title>
        <authorList>
            <person name="Henriksen J.R."/>
            <person name="Luke J."/>
            <person name="Reinhart S."/>
            <person name="Benedict M.N."/>
            <person name="Youngblut N.D."/>
            <person name="Metcalf M.E."/>
            <person name="Whitaker R.J."/>
            <person name="Metcalf W.W."/>
        </authorList>
    </citation>
    <scope>NUCLEOTIDE SEQUENCE [LARGE SCALE GENOMIC DNA]</scope>
    <source>
        <strain evidence="11">ATCC 43570 / DSM 1825 / OCM 12 / VKM B-1830 / TM-1</strain>
    </source>
</reference>
<feature type="transmembrane region" description="Helical" evidence="8">
    <location>
        <begin position="127"/>
        <end position="146"/>
    </location>
</feature>
<sequence>MNREDRKKDRGKFNAEETVSRLYPFIVRVFDVYEIQNSGETLYFYGTPKVDAETLTGELWEPLQRFGFGCVLKYELGEYILQVSPEKKAKEKIWLNLVLFIATFFTTMVCGAWMFGVNLEEEPFQLFKGLSFTLAIMAVLGSHEMAHYAMARYHGMKASLPYFIPFPTFIGTMGAVIRYKGPVPSRKALFDVGVAGPLAGLFMSVAVTIIGLNLEMPAVEPLPGSMMFDLGMPPLFVFIQTLVGATGQNLHPVAFAGWVGMFVTLLNLLPAGQLDGGHILRAMMGKKAEKISFLMPRILFLTGIYVIYWLKEDGVIWIFWALLLWVFSAAGHPSPLHDKVELDKKRILLGIITFILGFLCFTLIPFKPIS</sequence>
<keyword evidence="7 8" id="KW-0472">Membrane</keyword>
<dbReference type="PANTHER" id="PTHR31412:SF0">
    <property type="entry name" value="ZINC METALLOPROTEASE EGY1, CHLOROPLASTIC-RELATED"/>
    <property type="match status" value="1"/>
</dbReference>
<organism evidence="10 11">
    <name type="scientific">Methanosarcina thermophila (strain ATCC 43570 / DSM 1825 / OCM 12 / VKM B-1830 / TM-1)</name>
    <dbReference type="NCBI Taxonomy" id="523844"/>
    <lineage>
        <taxon>Archaea</taxon>
        <taxon>Methanobacteriati</taxon>
        <taxon>Methanobacteriota</taxon>
        <taxon>Stenosarchaea group</taxon>
        <taxon>Methanomicrobia</taxon>
        <taxon>Methanosarcinales</taxon>
        <taxon>Methanosarcinaceae</taxon>
        <taxon>Methanosarcina</taxon>
    </lineage>
</organism>
<evidence type="ECO:0000313" key="11">
    <source>
        <dbReference type="Proteomes" id="UP000066529"/>
    </source>
</evidence>
<dbReference type="HOGENOM" id="CLU_028221_0_1_2"/>
<dbReference type="GO" id="GO:0006508">
    <property type="term" value="P:proteolysis"/>
    <property type="evidence" value="ECO:0007669"/>
    <property type="project" value="UniProtKB-KW"/>
</dbReference>
<evidence type="ECO:0000256" key="2">
    <source>
        <dbReference type="ARBA" id="ARBA00022670"/>
    </source>
</evidence>
<keyword evidence="4 10" id="KW-0378">Hydrolase</keyword>
<keyword evidence="2 10" id="KW-0645">Protease</keyword>
<keyword evidence="10" id="KW-0482">Metalloprotease</keyword>
<dbReference type="PATRIC" id="fig|523844.20.peg.2516"/>
<feature type="transmembrane region" description="Helical" evidence="8">
    <location>
        <begin position="291"/>
        <end position="310"/>
    </location>
</feature>
<dbReference type="KEGG" id="mthr:MSTHT_2042"/>
<protein>
    <submittedName>
        <fullName evidence="10">Zinc metalloprotease</fullName>
        <ecNumber evidence="10">3.4.24.-</ecNumber>
    </submittedName>
</protein>
<feature type="transmembrane region" description="Helical" evidence="8">
    <location>
        <begin position="189"/>
        <end position="214"/>
    </location>
</feature>
<accession>A0A0E3KQ41</accession>
<feature type="transmembrane region" description="Helical" evidence="8">
    <location>
        <begin position="253"/>
        <end position="270"/>
    </location>
</feature>
<evidence type="ECO:0000256" key="1">
    <source>
        <dbReference type="ARBA" id="ARBA00004141"/>
    </source>
</evidence>
<keyword evidence="6 8" id="KW-1133">Transmembrane helix</keyword>
<dbReference type="GeneID" id="41602574"/>
<feature type="transmembrane region" description="Helical" evidence="8">
    <location>
        <begin position="347"/>
        <end position="366"/>
    </location>
</feature>
<dbReference type="InterPro" id="IPR044838">
    <property type="entry name" value="EGY1-like"/>
</dbReference>
<keyword evidence="3 8" id="KW-0812">Transmembrane</keyword>